<dbReference type="InterPro" id="IPR038573">
    <property type="entry name" value="BrnT_sf"/>
</dbReference>
<gene>
    <name evidence="1" type="ORF">SAMN05216249_11066</name>
</gene>
<dbReference type="Pfam" id="PF04365">
    <property type="entry name" value="BrnT_toxin"/>
    <property type="match status" value="1"/>
</dbReference>
<dbReference type="Gene3D" id="3.10.450.530">
    <property type="entry name" value="Ribonuclease toxin, BrnT, of type II toxin-antitoxin system"/>
    <property type="match status" value="1"/>
</dbReference>
<evidence type="ECO:0000313" key="2">
    <source>
        <dbReference type="Proteomes" id="UP000198838"/>
    </source>
</evidence>
<accession>A0A1I0YJJ7</accession>
<dbReference type="InterPro" id="IPR007460">
    <property type="entry name" value="BrnT_toxin"/>
</dbReference>
<keyword evidence="2" id="KW-1185">Reference proteome</keyword>
<name>A0A1I0YJJ7_9FIRM</name>
<protein>
    <submittedName>
        <fullName evidence="1">Uncharacterized protein</fullName>
    </submittedName>
</protein>
<dbReference type="RefSeq" id="WP_092872513.1">
    <property type="nucleotide sequence ID" value="NZ_FOJY01000010.1"/>
</dbReference>
<dbReference type="EMBL" id="FOJY01000010">
    <property type="protein sequence ID" value="SFB13549.1"/>
    <property type="molecule type" value="Genomic_DNA"/>
</dbReference>
<reference evidence="1 2" key="1">
    <citation type="submission" date="2016-10" db="EMBL/GenBank/DDBJ databases">
        <authorList>
            <person name="de Groot N.N."/>
        </authorList>
    </citation>
    <scope>NUCLEOTIDE SEQUENCE [LARGE SCALE GENOMIC DNA]</scope>
    <source>
        <strain evidence="1 2">DSM 5522</strain>
    </source>
</reference>
<organism evidence="1 2">
    <name type="scientific">Acetitomaculum ruminis DSM 5522</name>
    <dbReference type="NCBI Taxonomy" id="1120918"/>
    <lineage>
        <taxon>Bacteria</taxon>
        <taxon>Bacillati</taxon>
        <taxon>Bacillota</taxon>
        <taxon>Clostridia</taxon>
        <taxon>Lachnospirales</taxon>
        <taxon>Lachnospiraceae</taxon>
        <taxon>Acetitomaculum</taxon>
    </lineage>
</organism>
<sequence length="98" mass="11625">MEEIKFEWDENKNEINKVKHKLSFEEATTVFYDVNAVLFDDPEHSKDESRFLIIGYSETAKLCIVSHCYRDGDIIRLISARKATKSEQYYYNEYNGWG</sequence>
<dbReference type="OrthoDB" id="9802417at2"/>
<evidence type="ECO:0000313" key="1">
    <source>
        <dbReference type="EMBL" id="SFB13549.1"/>
    </source>
</evidence>
<dbReference type="AlphaFoldDB" id="A0A1I0YJJ7"/>
<proteinExistence type="predicted"/>
<dbReference type="STRING" id="1120918.SAMN05216249_11066"/>
<dbReference type="Proteomes" id="UP000198838">
    <property type="component" value="Unassembled WGS sequence"/>
</dbReference>